<evidence type="ECO:0000313" key="3">
    <source>
        <dbReference type="Proteomes" id="UP000050761"/>
    </source>
</evidence>
<protein>
    <submittedName>
        <fullName evidence="4">UL11</fullName>
    </submittedName>
</protein>
<accession>A0A183FUB3</accession>
<dbReference type="WBParaSite" id="HPBE_0001175801-mRNA-1">
    <property type="protein sequence ID" value="HPBE_0001175801-mRNA-1"/>
    <property type="gene ID" value="HPBE_0001175801"/>
</dbReference>
<keyword evidence="3" id="KW-1185">Reference proteome</keyword>
<organism evidence="3 4">
    <name type="scientific">Heligmosomoides polygyrus</name>
    <name type="common">Parasitic roundworm</name>
    <dbReference type="NCBI Taxonomy" id="6339"/>
    <lineage>
        <taxon>Eukaryota</taxon>
        <taxon>Metazoa</taxon>
        <taxon>Ecdysozoa</taxon>
        <taxon>Nematoda</taxon>
        <taxon>Chromadorea</taxon>
        <taxon>Rhabditida</taxon>
        <taxon>Rhabditina</taxon>
        <taxon>Rhabditomorpha</taxon>
        <taxon>Strongyloidea</taxon>
        <taxon>Heligmosomidae</taxon>
        <taxon>Heligmosomoides</taxon>
    </lineage>
</organism>
<proteinExistence type="predicted"/>
<accession>A0A3P8AF03</accession>
<name>A0A183FUB3_HELPZ</name>
<dbReference type="Proteomes" id="UP000050761">
    <property type="component" value="Unassembled WGS sequence"/>
</dbReference>
<sequence length="121" mass="13656">MDPDILLTPGWWIAELKRSFCITFRTYKFVFSVGTAACRWGGKDSRLDGAAAVATFSPYRHERRLHLTGYAHQEPLRVLSSDPVREPPPAPPTADRGQYSRPDRTTSPAQRSTAVSRRRLV</sequence>
<evidence type="ECO:0000313" key="2">
    <source>
        <dbReference type="EMBL" id="VDO89743.1"/>
    </source>
</evidence>
<feature type="region of interest" description="Disordered" evidence="1">
    <location>
        <begin position="74"/>
        <end position="121"/>
    </location>
</feature>
<feature type="compositionally biased region" description="Polar residues" evidence="1">
    <location>
        <begin position="105"/>
        <end position="115"/>
    </location>
</feature>
<reference evidence="2 3" key="1">
    <citation type="submission" date="2018-11" db="EMBL/GenBank/DDBJ databases">
        <authorList>
            <consortium name="Pathogen Informatics"/>
        </authorList>
    </citation>
    <scope>NUCLEOTIDE SEQUENCE [LARGE SCALE GENOMIC DNA]</scope>
</reference>
<reference evidence="4" key="2">
    <citation type="submission" date="2019-09" db="UniProtKB">
        <authorList>
            <consortium name="WormBaseParasite"/>
        </authorList>
    </citation>
    <scope>IDENTIFICATION</scope>
</reference>
<dbReference type="AlphaFoldDB" id="A0A183FUB3"/>
<evidence type="ECO:0000313" key="4">
    <source>
        <dbReference type="WBParaSite" id="HPBE_0001175801-mRNA-1"/>
    </source>
</evidence>
<gene>
    <name evidence="2" type="ORF">HPBE_LOCUS11759</name>
</gene>
<evidence type="ECO:0000256" key="1">
    <source>
        <dbReference type="SAM" id="MobiDB-lite"/>
    </source>
</evidence>
<dbReference type="EMBL" id="UZAH01027221">
    <property type="protein sequence ID" value="VDO89743.1"/>
    <property type="molecule type" value="Genomic_DNA"/>
</dbReference>